<dbReference type="Proteomes" id="UP000199012">
    <property type="component" value="Unassembled WGS sequence"/>
</dbReference>
<keyword evidence="3" id="KW-1185">Reference proteome</keyword>
<organism evidence="2 3">
    <name type="scientific">Cellulomonas marina</name>
    <dbReference type="NCBI Taxonomy" id="988821"/>
    <lineage>
        <taxon>Bacteria</taxon>
        <taxon>Bacillati</taxon>
        <taxon>Actinomycetota</taxon>
        <taxon>Actinomycetes</taxon>
        <taxon>Micrococcales</taxon>
        <taxon>Cellulomonadaceae</taxon>
        <taxon>Cellulomonas</taxon>
    </lineage>
</organism>
<feature type="transmembrane region" description="Helical" evidence="1">
    <location>
        <begin position="67"/>
        <end position="87"/>
    </location>
</feature>
<proteinExistence type="predicted"/>
<evidence type="ECO:0000256" key="1">
    <source>
        <dbReference type="SAM" id="Phobius"/>
    </source>
</evidence>
<keyword evidence="1" id="KW-0812">Transmembrane</keyword>
<keyword evidence="1" id="KW-0472">Membrane</keyword>
<reference evidence="2 3" key="1">
    <citation type="submission" date="2016-10" db="EMBL/GenBank/DDBJ databases">
        <authorList>
            <person name="de Groot N.N."/>
        </authorList>
    </citation>
    <scope>NUCLEOTIDE SEQUENCE [LARGE SCALE GENOMIC DNA]</scope>
    <source>
        <strain evidence="2 3">CGMCC 4.6945</strain>
    </source>
</reference>
<feature type="transmembrane region" description="Helical" evidence="1">
    <location>
        <begin position="35"/>
        <end position="55"/>
    </location>
</feature>
<dbReference type="Pfam" id="PF10002">
    <property type="entry name" value="DUF2243"/>
    <property type="match status" value="1"/>
</dbReference>
<protein>
    <submittedName>
        <fullName evidence="2">Predicted membrane protein</fullName>
    </submittedName>
</protein>
<gene>
    <name evidence="2" type="ORF">SAMN05421867_101273</name>
</gene>
<dbReference type="STRING" id="988821.SAMN05421867_101273"/>
<sequence>MTWVAAVVGLVLLVGRVRGQRVSPRPWRSGRFWGWVVAGWGLFNLVEGTVAHQLLGLHHVRYGPHQGLYDAGFLVLGALLLAGGWAWQRRAGRADAGARRR</sequence>
<keyword evidence="1" id="KW-1133">Transmembrane helix</keyword>
<dbReference type="InterPro" id="IPR018719">
    <property type="entry name" value="DUF2243_membrane"/>
</dbReference>
<name>A0A1I0VAK1_9CELL</name>
<accession>A0A1I0VAK1</accession>
<dbReference type="EMBL" id="FOKA01000001">
    <property type="protein sequence ID" value="SFA73262.1"/>
    <property type="molecule type" value="Genomic_DNA"/>
</dbReference>
<evidence type="ECO:0000313" key="3">
    <source>
        <dbReference type="Proteomes" id="UP000199012"/>
    </source>
</evidence>
<dbReference type="AlphaFoldDB" id="A0A1I0VAK1"/>
<evidence type="ECO:0000313" key="2">
    <source>
        <dbReference type="EMBL" id="SFA73262.1"/>
    </source>
</evidence>